<comment type="caution">
    <text evidence="2">The sequence shown here is derived from an EMBL/GenBank/DDBJ whole genome shotgun (WGS) entry which is preliminary data.</text>
</comment>
<accession>A0AAW2W198</accession>
<gene>
    <name evidence="2" type="ORF">Sradi_0221700</name>
</gene>
<feature type="region of interest" description="Disordered" evidence="1">
    <location>
        <begin position="1"/>
        <end position="73"/>
    </location>
</feature>
<dbReference type="EMBL" id="JACGWJ010000002">
    <property type="protein sequence ID" value="KAL0435138.1"/>
    <property type="molecule type" value="Genomic_DNA"/>
</dbReference>
<sequence>MIPHPGLLEGEAGEEGNMTSRVAAKSGRAGLGPLRGRSRQSRSSSLTFLIAGRRSASRRPCSRRGQGSSVLIP</sequence>
<feature type="compositionally biased region" description="Low complexity" evidence="1">
    <location>
        <begin position="31"/>
        <end position="46"/>
    </location>
</feature>
<organism evidence="2">
    <name type="scientific">Sesamum radiatum</name>
    <name type="common">Black benniseed</name>
    <dbReference type="NCBI Taxonomy" id="300843"/>
    <lineage>
        <taxon>Eukaryota</taxon>
        <taxon>Viridiplantae</taxon>
        <taxon>Streptophyta</taxon>
        <taxon>Embryophyta</taxon>
        <taxon>Tracheophyta</taxon>
        <taxon>Spermatophyta</taxon>
        <taxon>Magnoliopsida</taxon>
        <taxon>eudicotyledons</taxon>
        <taxon>Gunneridae</taxon>
        <taxon>Pentapetalae</taxon>
        <taxon>asterids</taxon>
        <taxon>lamiids</taxon>
        <taxon>Lamiales</taxon>
        <taxon>Pedaliaceae</taxon>
        <taxon>Sesamum</taxon>
    </lineage>
</organism>
<evidence type="ECO:0000313" key="2">
    <source>
        <dbReference type="EMBL" id="KAL0435138.1"/>
    </source>
</evidence>
<dbReference type="AlphaFoldDB" id="A0AAW2W198"/>
<feature type="compositionally biased region" description="Low complexity" evidence="1">
    <location>
        <begin position="1"/>
        <end position="10"/>
    </location>
</feature>
<protein>
    <submittedName>
        <fullName evidence="2">Uncharacterized protein</fullName>
    </submittedName>
</protein>
<reference evidence="2" key="1">
    <citation type="submission" date="2020-06" db="EMBL/GenBank/DDBJ databases">
        <authorList>
            <person name="Li T."/>
            <person name="Hu X."/>
            <person name="Zhang T."/>
            <person name="Song X."/>
            <person name="Zhang H."/>
            <person name="Dai N."/>
            <person name="Sheng W."/>
            <person name="Hou X."/>
            <person name="Wei L."/>
        </authorList>
    </citation>
    <scope>NUCLEOTIDE SEQUENCE</scope>
    <source>
        <strain evidence="2">G02</strain>
        <tissue evidence="2">Leaf</tissue>
    </source>
</reference>
<evidence type="ECO:0000256" key="1">
    <source>
        <dbReference type="SAM" id="MobiDB-lite"/>
    </source>
</evidence>
<proteinExistence type="predicted"/>
<name>A0AAW2W198_SESRA</name>
<reference evidence="2" key="2">
    <citation type="journal article" date="2024" name="Plant">
        <title>Genomic evolution and insights into agronomic trait innovations of Sesamum species.</title>
        <authorList>
            <person name="Miao H."/>
            <person name="Wang L."/>
            <person name="Qu L."/>
            <person name="Liu H."/>
            <person name="Sun Y."/>
            <person name="Le M."/>
            <person name="Wang Q."/>
            <person name="Wei S."/>
            <person name="Zheng Y."/>
            <person name="Lin W."/>
            <person name="Duan Y."/>
            <person name="Cao H."/>
            <person name="Xiong S."/>
            <person name="Wang X."/>
            <person name="Wei L."/>
            <person name="Li C."/>
            <person name="Ma Q."/>
            <person name="Ju M."/>
            <person name="Zhao R."/>
            <person name="Li G."/>
            <person name="Mu C."/>
            <person name="Tian Q."/>
            <person name="Mei H."/>
            <person name="Zhang T."/>
            <person name="Gao T."/>
            <person name="Zhang H."/>
        </authorList>
    </citation>
    <scope>NUCLEOTIDE SEQUENCE</scope>
    <source>
        <strain evidence="2">G02</strain>
    </source>
</reference>